<comment type="caution">
    <text evidence="4">The sequence shown here is derived from an EMBL/GenBank/DDBJ whole genome shotgun (WGS) entry which is preliminary data.</text>
</comment>
<dbReference type="InterPro" id="IPR017459">
    <property type="entry name" value="Glycosyl_Trfase_fam3_N_dom"/>
</dbReference>
<evidence type="ECO:0000259" key="3">
    <source>
        <dbReference type="Pfam" id="PF02885"/>
    </source>
</evidence>
<dbReference type="RefSeq" id="WP_394387195.1">
    <property type="nucleotide sequence ID" value="NZ_JBIGIB010000006.1"/>
</dbReference>
<dbReference type="InterPro" id="IPR036320">
    <property type="entry name" value="Glycosyl_Trfase_fam3_N_dom_sf"/>
</dbReference>
<gene>
    <name evidence="4" type="primary">ybiB</name>
    <name evidence="4" type="ORF">ACG01O_20125</name>
</gene>
<dbReference type="PANTHER" id="PTHR43285:SF4">
    <property type="entry name" value="TRANSFERASE"/>
    <property type="match status" value="1"/>
</dbReference>
<keyword evidence="5" id="KW-1185">Reference proteome</keyword>
<organism evidence="4 5">
    <name type="scientific">Pelomonas baiyunensis</name>
    <dbReference type="NCBI Taxonomy" id="3299026"/>
    <lineage>
        <taxon>Bacteria</taxon>
        <taxon>Pseudomonadati</taxon>
        <taxon>Pseudomonadota</taxon>
        <taxon>Betaproteobacteria</taxon>
        <taxon>Burkholderiales</taxon>
        <taxon>Sphaerotilaceae</taxon>
        <taxon>Roseateles</taxon>
    </lineage>
</organism>
<sequence>MNYAPLIKELGRGARGARDLSRDQAEQLFGQMLDGQVPDMELGALLIALRVKGESADEVAGFLAALQARTAAMTAPAGPRTVLLPSFNGARKQANLMPLVAGLLARRGIPVLVFGRHDFDSRVSPFELLDALGWTASRSLAAAEQVLGTERPAVLPLQLLNPGLNALMALRPRMGVRNSAHSLAKLLNPFPTDRAVRVVAVTHPEYLDSMGAALPGLSQGGGRALLMRASEGEAYAHLRRKAHLIGFQDGETAPLHPADTADLDWPLSPACAPAENAALVQAQLNGQEPVPPRILEQVAVLQKLATN</sequence>
<feature type="domain" description="Glycosyl transferase family 3 N-terminal" evidence="3">
    <location>
        <begin position="5"/>
        <end position="68"/>
    </location>
</feature>
<evidence type="ECO:0000256" key="1">
    <source>
        <dbReference type="ARBA" id="ARBA00022676"/>
    </source>
</evidence>
<dbReference type="Gene3D" id="3.40.1030.10">
    <property type="entry name" value="Nucleoside phosphorylase/phosphoribosyltransferase catalytic domain"/>
    <property type="match status" value="1"/>
</dbReference>
<evidence type="ECO:0000313" key="5">
    <source>
        <dbReference type="Proteomes" id="UP001606303"/>
    </source>
</evidence>
<dbReference type="InterPro" id="IPR035902">
    <property type="entry name" value="Nuc_phospho_transferase"/>
</dbReference>
<evidence type="ECO:0000256" key="2">
    <source>
        <dbReference type="ARBA" id="ARBA00022679"/>
    </source>
</evidence>
<keyword evidence="2" id="KW-0808">Transferase</keyword>
<dbReference type="Pfam" id="PF02885">
    <property type="entry name" value="Glycos_trans_3N"/>
    <property type="match status" value="1"/>
</dbReference>
<dbReference type="Proteomes" id="UP001606303">
    <property type="component" value="Unassembled WGS sequence"/>
</dbReference>
<dbReference type="GO" id="GO:0003677">
    <property type="term" value="F:DNA binding"/>
    <property type="evidence" value="ECO:0007669"/>
    <property type="project" value="UniProtKB-KW"/>
</dbReference>
<dbReference type="SUPFAM" id="SSF47648">
    <property type="entry name" value="Nucleoside phosphorylase/phosphoribosyltransferase N-terminal domain"/>
    <property type="match status" value="1"/>
</dbReference>
<proteinExistence type="predicted"/>
<dbReference type="Gene3D" id="1.20.970.10">
    <property type="entry name" value="Transferase, Pyrimidine Nucleoside Phosphorylase, Chain C"/>
    <property type="match status" value="1"/>
</dbReference>
<accession>A0ABW7H4J9</accession>
<name>A0ABW7H4J9_9BURK</name>
<evidence type="ECO:0000313" key="4">
    <source>
        <dbReference type="EMBL" id="MFG6468941.1"/>
    </source>
</evidence>
<dbReference type="EMBL" id="JBIGIB010000006">
    <property type="protein sequence ID" value="MFG6468941.1"/>
    <property type="molecule type" value="Genomic_DNA"/>
</dbReference>
<dbReference type="NCBIfam" id="NF006005">
    <property type="entry name" value="PRK08136.1"/>
    <property type="match status" value="1"/>
</dbReference>
<keyword evidence="4" id="KW-0238">DNA-binding</keyword>
<protein>
    <submittedName>
        <fullName evidence="4">DNA-binding protein YbiB</fullName>
    </submittedName>
</protein>
<dbReference type="PANTHER" id="PTHR43285">
    <property type="entry name" value="ANTHRANILATE PHOSPHORIBOSYLTRANSFERASE"/>
    <property type="match status" value="1"/>
</dbReference>
<keyword evidence="1" id="KW-0328">Glycosyltransferase</keyword>
<dbReference type="InterPro" id="IPR005940">
    <property type="entry name" value="Anthranilate_Pribosyl_Tfrase"/>
</dbReference>
<reference evidence="4 5" key="1">
    <citation type="submission" date="2024-08" db="EMBL/GenBank/DDBJ databases">
        <authorList>
            <person name="Lu H."/>
        </authorList>
    </citation>
    <scope>NUCLEOTIDE SEQUENCE [LARGE SCALE GENOMIC DNA]</scope>
    <source>
        <strain evidence="4 5">BYS87W</strain>
    </source>
</reference>
<dbReference type="SUPFAM" id="SSF52418">
    <property type="entry name" value="Nucleoside phosphorylase/phosphoribosyltransferase catalytic domain"/>
    <property type="match status" value="1"/>
</dbReference>